<dbReference type="Proteomes" id="UP000301751">
    <property type="component" value="Unassembled WGS sequence"/>
</dbReference>
<feature type="transmembrane region" description="Helical" evidence="5">
    <location>
        <begin position="55"/>
        <end position="77"/>
    </location>
</feature>
<evidence type="ECO:0000256" key="5">
    <source>
        <dbReference type="SAM" id="Phobius"/>
    </source>
</evidence>
<feature type="transmembrane region" description="Helical" evidence="5">
    <location>
        <begin position="193"/>
        <end position="214"/>
    </location>
</feature>
<protein>
    <submittedName>
        <fullName evidence="7">Peptide ABC transporter permease</fullName>
    </submittedName>
</protein>
<feature type="transmembrane region" description="Helical" evidence="5">
    <location>
        <begin position="276"/>
        <end position="293"/>
    </location>
</feature>
<feature type="transmembrane region" description="Helical" evidence="5">
    <location>
        <begin position="112"/>
        <end position="130"/>
    </location>
</feature>
<sequence length="320" mass="35090">MILSRYQQALARRSQHWSPTTRGLLWTSAAGFIFSMLNALMRLLTQQIDPFQAQFLRYAFGLLVILPLVWRGGVANFMPKNMRDQFSRGLAHTVGLCLWFTALPQIPLADMTAIGFTGPIFIMIGAYLAFKEPMHWERWVAVALGFGGVLIVVGPKLSASGGWYHLMMLASAPVFAVSFLLTKAMTRYETPGVILVWQSITVSIITLPLALWVWAPLTGWQWLGFLVSGFLGSAGHYCLTRSFAAADISATQSAKFLDLVWSALMGFLLFSDIPSQSTIIGGVVIASATLWLARRESAKAAARKRNAAEVEAEAEANGSP</sequence>
<keyword evidence="8" id="KW-1185">Reference proteome</keyword>
<proteinExistence type="predicted"/>
<dbReference type="Pfam" id="PF00892">
    <property type="entry name" value="EamA"/>
    <property type="match status" value="2"/>
</dbReference>
<evidence type="ECO:0000256" key="2">
    <source>
        <dbReference type="ARBA" id="ARBA00022692"/>
    </source>
</evidence>
<evidence type="ECO:0000313" key="8">
    <source>
        <dbReference type="Proteomes" id="UP000301751"/>
    </source>
</evidence>
<feature type="domain" description="EamA" evidence="6">
    <location>
        <begin position="22"/>
        <end position="153"/>
    </location>
</feature>
<keyword evidence="2 5" id="KW-0812">Transmembrane</keyword>
<comment type="subcellular location">
    <subcellularLocation>
        <location evidence="1">Membrane</location>
        <topology evidence="1">Multi-pass membrane protein</topology>
    </subcellularLocation>
</comment>
<dbReference type="RefSeq" id="WP_228027249.1">
    <property type="nucleotide sequence ID" value="NZ_BJCL01000016.1"/>
</dbReference>
<name>A0A480AVQ6_9BURK</name>
<reference evidence="8" key="1">
    <citation type="submission" date="2019-03" db="EMBL/GenBank/DDBJ databases">
        <title>Aquabacterium pictum sp.nov., the first bacteriochlorophyll a-containing freshwater bacterium in the genus Aquabacterium of the class Betaproteobacteria.</title>
        <authorList>
            <person name="Hirose S."/>
            <person name="Tank M."/>
            <person name="Hara E."/>
            <person name="Tamaki H."/>
            <person name="Takaichi S."/>
            <person name="Haruta S."/>
            <person name="Hanada S."/>
        </authorList>
    </citation>
    <scope>NUCLEOTIDE SEQUENCE [LARGE SCALE GENOMIC DNA]</scope>
    <source>
        <strain evidence="8">W35</strain>
    </source>
</reference>
<feature type="transmembrane region" description="Helical" evidence="5">
    <location>
        <begin position="89"/>
        <end position="106"/>
    </location>
</feature>
<gene>
    <name evidence="7" type="ORF">AQPW35_44940</name>
</gene>
<dbReference type="Gene3D" id="1.10.3730.20">
    <property type="match status" value="1"/>
</dbReference>
<feature type="transmembrane region" description="Helical" evidence="5">
    <location>
        <begin position="21"/>
        <end position="43"/>
    </location>
</feature>
<evidence type="ECO:0000256" key="4">
    <source>
        <dbReference type="ARBA" id="ARBA00023136"/>
    </source>
</evidence>
<evidence type="ECO:0000313" key="7">
    <source>
        <dbReference type="EMBL" id="GCL65413.1"/>
    </source>
</evidence>
<dbReference type="PANTHER" id="PTHR22911">
    <property type="entry name" value="ACYL-MALONYL CONDENSING ENZYME-RELATED"/>
    <property type="match status" value="1"/>
</dbReference>
<feature type="transmembrane region" description="Helical" evidence="5">
    <location>
        <begin position="163"/>
        <end position="181"/>
    </location>
</feature>
<evidence type="ECO:0000259" key="6">
    <source>
        <dbReference type="Pfam" id="PF00892"/>
    </source>
</evidence>
<accession>A0A480AVQ6</accession>
<keyword evidence="3 5" id="KW-1133">Transmembrane helix</keyword>
<evidence type="ECO:0000256" key="1">
    <source>
        <dbReference type="ARBA" id="ARBA00004141"/>
    </source>
</evidence>
<organism evidence="7 8">
    <name type="scientific">Pseudaquabacterium pictum</name>
    <dbReference type="NCBI Taxonomy" id="2315236"/>
    <lineage>
        <taxon>Bacteria</taxon>
        <taxon>Pseudomonadati</taxon>
        <taxon>Pseudomonadota</taxon>
        <taxon>Betaproteobacteria</taxon>
        <taxon>Burkholderiales</taxon>
        <taxon>Sphaerotilaceae</taxon>
        <taxon>Pseudaquabacterium</taxon>
    </lineage>
</organism>
<dbReference type="PANTHER" id="PTHR22911:SF6">
    <property type="entry name" value="SOLUTE CARRIER FAMILY 35 MEMBER G1"/>
    <property type="match status" value="1"/>
</dbReference>
<feature type="transmembrane region" description="Helical" evidence="5">
    <location>
        <begin position="139"/>
        <end position="157"/>
    </location>
</feature>
<feature type="domain" description="EamA" evidence="6">
    <location>
        <begin position="163"/>
        <end position="292"/>
    </location>
</feature>
<dbReference type="AlphaFoldDB" id="A0A480AVQ6"/>
<evidence type="ECO:0000256" key="3">
    <source>
        <dbReference type="ARBA" id="ARBA00022989"/>
    </source>
</evidence>
<keyword evidence="4 5" id="KW-0472">Membrane</keyword>
<dbReference type="EMBL" id="BJCL01000016">
    <property type="protein sequence ID" value="GCL65413.1"/>
    <property type="molecule type" value="Genomic_DNA"/>
</dbReference>
<dbReference type="SUPFAM" id="SSF103481">
    <property type="entry name" value="Multidrug resistance efflux transporter EmrE"/>
    <property type="match status" value="2"/>
</dbReference>
<comment type="caution">
    <text evidence="7">The sequence shown here is derived from an EMBL/GenBank/DDBJ whole genome shotgun (WGS) entry which is preliminary data.</text>
</comment>
<dbReference type="InterPro" id="IPR000620">
    <property type="entry name" value="EamA_dom"/>
</dbReference>
<dbReference type="GO" id="GO:0016020">
    <property type="term" value="C:membrane"/>
    <property type="evidence" value="ECO:0007669"/>
    <property type="project" value="UniProtKB-SubCell"/>
</dbReference>
<dbReference type="InterPro" id="IPR037185">
    <property type="entry name" value="EmrE-like"/>
</dbReference>